<evidence type="ECO:0000256" key="1">
    <source>
        <dbReference type="ARBA" id="ARBA00022723"/>
    </source>
</evidence>
<dbReference type="Proteomes" id="UP000053328">
    <property type="component" value="Unassembled WGS sequence"/>
</dbReference>
<evidence type="ECO:0000256" key="6">
    <source>
        <dbReference type="SAM" id="MobiDB-lite"/>
    </source>
</evidence>
<keyword evidence="4" id="KW-0804">Transcription</keyword>
<dbReference type="Pfam" id="PF04082">
    <property type="entry name" value="Fungal_trans"/>
    <property type="match status" value="1"/>
</dbReference>
<dbReference type="InterPro" id="IPR007219">
    <property type="entry name" value="XnlR_reg_dom"/>
</dbReference>
<dbReference type="GeneID" id="27332934"/>
<dbReference type="PANTHER" id="PTHR47785">
    <property type="entry name" value="ZN(II)2CYS6 TRANSCRIPTION FACTOR (EUROFUNG)-RELATED-RELATED"/>
    <property type="match status" value="1"/>
</dbReference>
<protein>
    <recommendedName>
        <fullName evidence="7">Zn(2)-C6 fungal-type domain-containing protein</fullName>
    </recommendedName>
</protein>
<dbReference type="GO" id="GO:0003677">
    <property type="term" value="F:DNA binding"/>
    <property type="evidence" value="ECO:0007669"/>
    <property type="project" value="UniProtKB-KW"/>
</dbReference>
<feature type="region of interest" description="Disordered" evidence="6">
    <location>
        <begin position="99"/>
        <end position="125"/>
    </location>
</feature>
<dbReference type="CDD" id="cd00067">
    <property type="entry name" value="GAL4"/>
    <property type="match status" value="1"/>
</dbReference>
<dbReference type="CDD" id="cd12148">
    <property type="entry name" value="fungal_TF_MHR"/>
    <property type="match status" value="1"/>
</dbReference>
<evidence type="ECO:0000313" key="9">
    <source>
        <dbReference type="Proteomes" id="UP000053328"/>
    </source>
</evidence>
<name>A0A0D1YL81_9EURO</name>
<organism evidence="8 9">
    <name type="scientific">Exophiala spinifera</name>
    <dbReference type="NCBI Taxonomy" id="91928"/>
    <lineage>
        <taxon>Eukaryota</taxon>
        <taxon>Fungi</taxon>
        <taxon>Dikarya</taxon>
        <taxon>Ascomycota</taxon>
        <taxon>Pezizomycotina</taxon>
        <taxon>Eurotiomycetes</taxon>
        <taxon>Chaetothyriomycetidae</taxon>
        <taxon>Chaetothyriales</taxon>
        <taxon>Herpotrichiellaceae</taxon>
        <taxon>Exophiala</taxon>
    </lineage>
</organism>
<dbReference type="InterPro" id="IPR001138">
    <property type="entry name" value="Zn2Cys6_DnaBD"/>
</dbReference>
<keyword evidence="5" id="KW-0539">Nucleus</keyword>
<dbReference type="GO" id="GO:0008270">
    <property type="term" value="F:zinc ion binding"/>
    <property type="evidence" value="ECO:0007669"/>
    <property type="project" value="InterPro"/>
</dbReference>
<dbReference type="EMBL" id="KN847495">
    <property type="protein sequence ID" value="KIW15801.1"/>
    <property type="molecule type" value="Genomic_DNA"/>
</dbReference>
<dbReference type="PROSITE" id="PS00463">
    <property type="entry name" value="ZN2_CY6_FUNGAL_1"/>
    <property type="match status" value="1"/>
</dbReference>
<dbReference type="SMART" id="SM00066">
    <property type="entry name" value="GAL4"/>
    <property type="match status" value="1"/>
</dbReference>
<dbReference type="SUPFAM" id="SSF57701">
    <property type="entry name" value="Zn2/Cys6 DNA-binding domain"/>
    <property type="match status" value="1"/>
</dbReference>
<feature type="region of interest" description="Disordered" evidence="6">
    <location>
        <begin position="1"/>
        <end position="30"/>
    </location>
</feature>
<dbReference type="PANTHER" id="PTHR47785:SF6">
    <property type="entry name" value="ZN(II)2CYS6 TRANSCRIPTION FACTOR (EUROFUNG)"/>
    <property type="match status" value="1"/>
</dbReference>
<dbReference type="GO" id="GO:0006351">
    <property type="term" value="P:DNA-templated transcription"/>
    <property type="evidence" value="ECO:0007669"/>
    <property type="project" value="InterPro"/>
</dbReference>
<dbReference type="RefSeq" id="XP_016236017.1">
    <property type="nucleotide sequence ID" value="XM_016380190.1"/>
</dbReference>
<dbReference type="Pfam" id="PF00172">
    <property type="entry name" value="Zn_clus"/>
    <property type="match status" value="1"/>
</dbReference>
<dbReference type="VEuPathDB" id="FungiDB:PV08_05851"/>
<reference evidence="8 9" key="1">
    <citation type="submission" date="2015-01" db="EMBL/GenBank/DDBJ databases">
        <title>The Genome Sequence of Exophiala spinifera CBS89968.</title>
        <authorList>
            <consortium name="The Broad Institute Genomics Platform"/>
            <person name="Cuomo C."/>
            <person name="de Hoog S."/>
            <person name="Gorbushina A."/>
            <person name="Stielow B."/>
            <person name="Teixiera M."/>
            <person name="Abouelleil A."/>
            <person name="Chapman S.B."/>
            <person name="Priest M."/>
            <person name="Young S.K."/>
            <person name="Wortman J."/>
            <person name="Nusbaum C."/>
            <person name="Birren B."/>
        </authorList>
    </citation>
    <scope>NUCLEOTIDE SEQUENCE [LARGE SCALE GENOMIC DNA]</scope>
    <source>
        <strain evidence="8 9">CBS 89968</strain>
    </source>
</reference>
<dbReference type="OrthoDB" id="4685598at2759"/>
<accession>A0A0D1YL81</accession>
<proteinExistence type="predicted"/>
<dbReference type="PROSITE" id="PS50048">
    <property type="entry name" value="ZN2_CY6_FUNGAL_2"/>
    <property type="match status" value="1"/>
</dbReference>
<gene>
    <name evidence="8" type="ORF">PV08_05851</name>
</gene>
<feature type="compositionally biased region" description="Low complexity" evidence="6">
    <location>
        <begin position="1"/>
        <end position="12"/>
    </location>
</feature>
<dbReference type="HOGENOM" id="CLU_014025_2_0_1"/>
<dbReference type="AlphaFoldDB" id="A0A0D1YL81"/>
<feature type="domain" description="Zn(2)-C6 fungal-type" evidence="7">
    <location>
        <begin position="37"/>
        <end position="67"/>
    </location>
</feature>
<keyword evidence="9" id="KW-1185">Reference proteome</keyword>
<dbReference type="STRING" id="91928.A0A0D1YL81"/>
<feature type="compositionally biased region" description="Polar residues" evidence="6">
    <location>
        <begin position="115"/>
        <end position="125"/>
    </location>
</feature>
<evidence type="ECO:0000313" key="8">
    <source>
        <dbReference type="EMBL" id="KIW15801.1"/>
    </source>
</evidence>
<dbReference type="Gene3D" id="4.10.240.10">
    <property type="entry name" value="Zn(2)-C6 fungal-type DNA-binding domain"/>
    <property type="match status" value="1"/>
</dbReference>
<evidence type="ECO:0000256" key="3">
    <source>
        <dbReference type="ARBA" id="ARBA00023125"/>
    </source>
</evidence>
<keyword evidence="1" id="KW-0479">Metal-binding</keyword>
<dbReference type="InterPro" id="IPR036864">
    <property type="entry name" value="Zn2-C6_fun-type_DNA-bd_sf"/>
</dbReference>
<evidence type="ECO:0000259" key="7">
    <source>
        <dbReference type="PROSITE" id="PS50048"/>
    </source>
</evidence>
<dbReference type="InterPro" id="IPR053181">
    <property type="entry name" value="EcdB-like_regulator"/>
</dbReference>
<evidence type="ECO:0000256" key="5">
    <source>
        <dbReference type="ARBA" id="ARBA00023242"/>
    </source>
</evidence>
<dbReference type="GO" id="GO:0000981">
    <property type="term" value="F:DNA-binding transcription factor activity, RNA polymerase II-specific"/>
    <property type="evidence" value="ECO:0007669"/>
    <property type="project" value="InterPro"/>
</dbReference>
<keyword evidence="3" id="KW-0238">DNA-binding</keyword>
<keyword evidence="2" id="KW-0805">Transcription regulation</keyword>
<feature type="compositionally biased region" description="Basic and acidic residues" evidence="6">
    <location>
        <begin position="15"/>
        <end position="25"/>
    </location>
</feature>
<evidence type="ECO:0000256" key="2">
    <source>
        <dbReference type="ARBA" id="ARBA00023015"/>
    </source>
</evidence>
<sequence length="569" mass="63712">MTSSEASSPAPEEFLDSRKPEAERGTKRKRQDLASVACNSCRSRKGKCDEVRPVCGTCIRLNQRCVYEERRKPKLEVILGDILNSLQLLQLSTDQILSSRSRPVRNRPRPAASPQPESSTVHHSQLHQLPTASWAHLPVEQSQDSPDVTDFRDFRHATAAHKLYSWPQIQRSVTGVDIMYPIVAEFAHTTLSTSIIPPFRLAQVQHPGQADFTDCITGRDVRTLLGHYFRDYYPVYPIVAKPRINEISQTIILDRGFGLDSESCMLLLVFALGAFSAYFHGEADWGQAGADSAATPPGIGFFNKARHMLALLPKGRIETAQCHVLTGLYYAQLLRAYDFWSSIHEAAITICHIISLSGPDKVSADIVRGFWVTYILESTILAELDLPASKLYQLQDTVPLPFGYDDGHSPTTDSDSECHFVLLANIALRKLLNRAYQTIYSTDSLGAVAPDMSNPHTSLNYELSLQLDRWRHHLPPSISSKMDTDWVDYVGESPNNLMGLLRARYWVSKFVVYRPYILKAISAEPGDLTSDDLHKVEECLDAGLRVPQEVGLLTTRARLVVSPFAPIRR</sequence>
<evidence type="ECO:0000256" key="4">
    <source>
        <dbReference type="ARBA" id="ARBA00023163"/>
    </source>
</evidence>